<feature type="domain" description="DUF434" evidence="1">
    <location>
        <begin position="8"/>
        <end position="63"/>
    </location>
</feature>
<evidence type="ECO:0000313" key="3">
    <source>
        <dbReference type="EMBL" id="MBB5252478.1"/>
    </source>
</evidence>
<dbReference type="Pfam" id="PF18481">
    <property type="entry name" value="DUF5616"/>
    <property type="match status" value="1"/>
</dbReference>
<dbReference type="InterPro" id="IPR007368">
    <property type="entry name" value="DUF434"/>
</dbReference>
<sequence>MSIQLNQQLIMAYEDYKYLLNRGYNRKPALDLVTARYNLSKKERLLLYRCTHSDKEIEEVKRKIVINPSEIAIDGYNIAITLLSAIYEDEIFLCDDGFYRDLGLGKRKNDPEIFEALILVNEYLSHKDVKSLILLDSQISKSGELASKLRKLGINVEVVNKTDKMLLLRKEVIVSNDFLILNKAEKVYDLLGEIIGNIWNIKVFKIPPT</sequence>
<dbReference type="RefSeq" id="WP_260311018.1">
    <property type="nucleotide sequence ID" value="NZ_JACHFY010000001.1"/>
</dbReference>
<protein>
    <recommendedName>
        <fullName evidence="5">DUF434 domain-containing protein</fullName>
    </recommendedName>
</protein>
<feature type="domain" description="DUF5616" evidence="2">
    <location>
        <begin position="68"/>
        <end position="191"/>
    </location>
</feature>
<dbReference type="PANTHER" id="PTHR42252:SF1">
    <property type="entry name" value="DUF434 DOMAIN-CONTAINING PROTEIN"/>
    <property type="match status" value="1"/>
</dbReference>
<accession>A0A7J9RNF1</accession>
<comment type="caution">
    <text evidence="3">The sequence shown here is derived from an EMBL/GenBank/DDBJ whole genome shotgun (WGS) entry which is preliminary data.</text>
</comment>
<proteinExistence type="predicted"/>
<evidence type="ECO:0000313" key="4">
    <source>
        <dbReference type="Proteomes" id="UP000582213"/>
    </source>
</evidence>
<dbReference type="PANTHER" id="PTHR42252">
    <property type="entry name" value="DUF5616 DOMAIN-CONTAINING PROTEIN"/>
    <property type="match status" value="1"/>
</dbReference>
<organism evidence="3 4">
    <name type="scientific">Sulfurisphaera ohwakuensis</name>
    <dbReference type="NCBI Taxonomy" id="69656"/>
    <lineage>
        <taxon>Archaea</taxon>
        <taxon>Thermoproteota</taxon>
        <taxon>Thermoprotei</taxon>
        <taxon>Sulfolobales</taxon>
        <taxon>Sulfolobaceae</taxon>
        <taxon>Sulfurisphaera</taxon>
    </lineage>
</organism>
<name>A0A7J9RNF1_SULOH</name>
<dbReference type="AlphaFoldDB" id="A0A7J9RNF1"/>
<dbReference type="Pfam" id="PF04256">
    <property type="entry name" value="DUF434"/>
    <property type="match status" value="1"/>
</dbReference>
<evidence type="ECO:0000259" key="2">
    <source>
        <dbReference type="Pfam" id="PF18481"/>
    </source>
</evidence>
<evidence type="ECO:0000259" key="1">
    <source>
        <dbReference type="Pfam" id="PF04256"/>
    </source>
</evidence>
<dbReference type="Proteomes" id="UP000582213">
    <property type="component" value="Unassembled WGS sequence"/>
</dbReference>
<dbReference type="EMBL" id="JACHFY010000001">
    <property type="protein sequence ID" value="MBB5252478.1"/>
    <property type="molecule type" value="Genomic_DNA"/>
</dbReference>
<dbReference type="InterPro" id="IPR041652">
    <property type="entry name" value="DUF5616"/>
</dbReference>
<reference evidence="3 4" key="1">
    <citation type="submission" date="2020-08" db="EMBL/GenBank/DDBJ databases">
        <title>Genomic Encyclopedia of Type Strains, Phase IV (KMG-IV): sequencing the most valuable type-strain genomes for metagenomic binning, comparative biology and taxonomic classification.</title>
        <authorList>
            <person name="Goeker M."/>
        </authorList>
    </citation>
    <scope>NUCLEOTIDE SEQUENCE [LARGE SCALE GENOMIC DNA]</scope>
    <source>
        <strain evidence="3 4">DSM 12421</strain>
    </source>
</reference>
<gene>
    <name evidence="3" type="ORF">HNQ62_000196</name>
</gene>
<evidence type="ECO:0008006" key="5">
    <source>
        <dbReference type="Google" id="ProtNLM"/>
    </source>
</evidence>